<dbReference type="EMBL" id="WJQU01000003">
    <property type="protein sequence ID" value="KAJ6638823.1"/>
    <property type="molecule type" value="Genomic_DNA"/>
</dbReference>
<comment type="caution">
    <text evidence="2">The sequence shown here is derived from an EMBL/GenBank/DDBJ whole genome shotgun (WGS) entry which is preliminary data.</text>
</comment>
<sequence length="449" mass="50172">MFYKRAMTEVTSLLSPIGDSNVLAVQAFKGLHLEPPSKDLVEIDGDAEPVTKEEEVVTKKKTELTTTRQIETRVKRQVVLEDGKVVQDSGPIVETNTTEDTDKQESETTERRKLGDDAVDGPEAIENAPTSGALATVSSGLVRAVVSRPDGLVREVKTKTVVSREEIDERLETEDVKFLGDFSDEAYVNAVNSGQDIKSTLLSGQCQLVPTGPRIVHQSTKAHKTVDTEDVDLKCLAQPDGTLVTEKKKTTEHEELFDEDLPEKDDNSTGSRERVDEKESNQRFYKQRDEQAVEYVADGKVIGREIKYAAETEQMDKDLYGPMENPSDWDSLSDRLRKTRRNQKTLLQQHREALLGDRKDALTERPLDFDKEELTRKGETIKWLESHFGSESRSSKDSRDDDIEPTKKSFFNVTIKSNATTPTTGAAKPFPTSDYNGNTTPFSNVAAPE</sequence>
<feature type="compositionally biased region" description="Basic and acidic residues" evidence="1">
    <location>
        <begin position="100"/>
        <end position="116"/>
    </location>
</feature>
<accession>A0A9Q0S0F8</accession>
<feature type="compositionally biased region" description="Polar residues" evidence="1">
    <location>
        <begin position="409"/>
        <end position="424"/>
    </location>
</feature>
<evidence type="ECO:0000313" key="2">
    <source>
        <dbReference type="EMBL" id="KAJ6638823.1"/>
    </source>
</evidence>
<gene>
    <name evidence="2" type="ORF">Bhyg_11561</name>
</gene>
<protein>
    <submittedName>
        <fullName evidence="2">Uncharacterized protein</fullName>
    </submittedName>
</protein>
<feature type="non-terminal residue" evidence="2">
    <location>
        <position position="1"/>
    </location>
</feature>
<feature type="compositionally biased region" description="Basic and acidic residues" evidence="1">
    <location>
        <begin position="264"/>
        <end position="284"/>
    </location>
</feature>
<evidence type="ECO:0000256" key="1">
    <source>
        <dbReference type="SAM" id="MobiDB-lite"/>
    </source>
</evidence>
<dbReference type="AlphaFoldDB" id="A0A9Q0S0F8"/>
<organism evidence="2 3">
    <name type="scientific">Pseudolycoriella hygida</name>
    <dbReference type="NCBI Taxonomy" id="35572"/>
    <lineage>
        <taxon>Eukaryota</taxon>
        <taxon>Metazoa</taxon>
        <taxon>Ecdysozoa</taxon>
        <taxon>Arthropoda</taxon>
        <taxon>Hexapoda</taxon>
        <taxon>Insecta</taxon>
        <taxon>Pterygota</taxon>
        <taxon>Neoptera</taxon>
        <taxon>Endopterygota</taxon>
        <taxon>Diptera</taxon>
        <taxon>Nematocera</taxon>
        <taxon>Sciaroidea</taxon>
        <taxon>Sciaridae</taxon>
        <taxon>Pseudolycoriella</taxon>
    </lineage>
</organism>
<feature type="compositionally biased region" description="Basic and acidic residues" evidence="1">
    <location>
        <begin position="380"/>
        <end position="407"/>
    </location>
</feature>
<feature type="compositionally biased region" description="Polar residues" evidence="1">
    <location>
        <begin position="433"/>
        <end position="443"/>
    </location>
</feature>
<keyword evidence="3" id="KW-1185">Reference proteome</keyword>
<feature type="region of interest" description="Disordered" evidence="1">
    <location>
        <begin position="380"/>
        <end position="449"/>
    </location>
</feature>
<dbReference type="Proteomes" id="UP001151699">
    <property type="component" value="Chromosome X"/>
</dbReference>
<proteinExistence type="predicted"/>
<feature type="region of interest" description="Disordered" evidence="1">
    <location>
        <begin position="89"/>
        <end position="132"/>
    </location>
</feature>
<reference evidence="2" key="1">
    <citation type="submission" date="2022-07" db="EMBL/GenBank/DDBJ databases">
        <authorList>
            <person name="Trinca V."/>
            <person name="Uliana J.V.C."/>
            <person name="Torres T.T."/>
            <person name="Ward R.J."/>
            <person name="Monesi N."/>
        </authorList>
    </citation>
    <scope>NUCLEOTIDE SEQUENCE</scope>
    <source>
        <strain evidence="2">HSMRA1968</strain>
        <tissue evidence="2">Whole embryos</tissue>
    </source>
</reference>
<evidence type="ECO:0000313" key="3">
    <source>
        <dbReference type="Proteomes" id="UP001151699"/>
    </source>
</evidence>
<name>A0A9Q0S0F8_9DIPT</name>
<feature type="region of interest" description="Disordered" evidence="1">
    <location>
        <begin position="246"/>
        <end position="284"/>
    </location>
</feature>
<dbReference type="OrthoDB" id="6605262at2759"/>